<accession>A0ABQ8M979</accession>
<sequence length="409" mass="47554">MEAVKLPSIPGPSHARDLCPRPPPQKNVKSFSAHQNIISVSENTRNSGQMEALKLPSIPRPSHARGLCPLPPPQEKVNGSDLSAERQYQFFGLRSREYKPVEVRAFIREGRRGRPTRGKTHLLPQKKWMRCFETLSDYTTGIIQKGAYYHVVMFQGSGFARDVVTRRKREILARKIYVVEDTIELRELLIHEARERERRNRRLSPEELEKLTSNHVDSTRLSEEEGEVFMLINNEKDRLEHYKGRMEEEMHTCASRIKCKQKTKKAVKADMDIIKSERVARRKKNETETELLCDELVNVQEACEERAYSPAYPLMMLQQFEECILYSLDSIESMPAERVCKLQKQICKQKEIREQELKRLHIEALLEERRQKRLARALCPPVKPTGKKLMQRSQPLKSIQKRGASGNKD</sequence>
<keyword evidence="3" id="KW-1185">Reference proteome</keyword>
<feature type="region of interest" description="Disordered" evidence="1">
    <location>
        <begin position="1"/>
        <end position="30"/>
    </location>
</feature>
<protein>
    <submittedName>
        <fullName evidence="2">Coiled-coil domain-containing protein 38</fullName>
    </submittedName>
</protein>
<gene>
    <name evidence="2" type="ORF">H4Q32_023745</name>
</gene>
<dbReference type="EMBL" id="JACTAM010000011">
    <property type="protein sequence ID" value="KAI2659438.1"/>
    <property type="molecule type" value="Genomic_DNA"/>
</dbReference>
<name>A0ABQ8M979_LABRO</name>
<proteinExistence type="predicted"/>
<reference evidence="2 3" key="1">
    <citation type="submission" date="2022-01" db="EMBL/GenBank/DDBJ databases">
        <title>A high-quality chromosome-level genome assembly of rohu carp, Labeo rohita.</title>
        <authorList>
            <person name="Arick M.A. II"/>
            <person name="Hsu C.-Y."/>
            <person name="Magbanua Z."/>
            <person name="Pechanova O."/>
            <person name="Grover C."/>
            <person name="Miller E."/>
            <person name="Thrash A."/>
            <person name="Ezzel L."/>
            <person name="Alam S."/>
            <person name="Benzie J."/>
            <person name="Hamilton M."/>
            <person name="Karsi A."/>
            <person name="Lawrence M.L."/>
            <person name="Peterson D.G."/>
        </authorList>
    </citation>
    <scope>NUCLEOTIDE SEQUENCE [LARGE SCALE GENOMIC DNA]</scope>
    <source>
        <strain evidence="3">BAU-BD-2019</strain>
        <tissue evidence="2">Blood</tissue>
    </source>
</reference>
<comment type="caution">
    <text evidence="2">The sequence shown here is derived from an EMBL/GenBank/DDBJ whole genome shotgun (WGS) entry which is preliminary data.</text>
</comment>
<feature type="region of interest" description="Disordered" evidence="1">
    <location>
        <begin position="381"/>
        <end position="409"/>
    </location>
</feature>
<organism evidence="2 3">
    <name type="scientific">Labeo rohita</name>
    <name type="common">Indian major carp</name>
    <name type="synonym">Cyprinus rohita</name>
    <dbReference type="NCBI Taxonomy" id="84645"/>
    <lineage>
        <taxon>Eukaryota</taxon>
        <taxon>Metazoa</taxon>
        <taxon>Chordata</taxon>
        <taxon>Craniata</taxon>
        <taxon>Vertebrata</taxon>
        <taxon>Euteleostomi</taxon>
        <taxon>Actinopterygii</taxon>
        <taxon>Neopterygii</taxon>
        <taxon>Teleostei</taxon>
        <taxon>Ostariophysi</taxon>
        <taxon>Cypriniformes</taxon>
        <taxon>Cyprinidae</taxon>
        <taxon>Labeoninae</taxon>
        <taxon>Labeonini</taxon>
        <taxon>Labeo</taxon>
    </lineage>
</organism>
<evidence type="ECO:0000313" key="3">
    <source>
        <dbReference type="Proteomes" id="UP000830375"/>
    </source>
</evidence>
<evidence type="ECO:0000256" key="1">
    <source>
        <dbReference type="SAM" id="MobiDB-lite"/>
    </source>
</evidence>
<dbReference type="Proteomes" id="UP000830375">
    <property type="component" value="Unassembled WGS sequence"/>
</dbReference>
<evidence type="ECO:0000313" key="2">
    <source>
        <dbReference type="EMBL" id="KAI2659438.1"/>
    </source>
</evidence>